<dbReference type="EMBL" id="CAJNOH010000834">
    <property type="protein sequence ID" value="CAF1133193.1"/>
    <property type="molecule type" value="Genomic_DNA"/>
</dbReference>
<keyword evidence="8" id="KW-0626">Porin</keyword>
<evidence type="ECO:0000313" key="14">
    <source>
        <dbReference type="EMBL" id="CAF1358645.1"/>
    </source>
</evidence>
<keyword evidence="9" id="KW-0496">Mitochondrion</keyword>
<dbReference type="InterPro" id="IPR001925">
    <property type="entry name" value="Porin_Euk"/>
</dbReference>
<proteinExistence type="inferred from homology"/>
<dbReference type="EMBL" id="CAJOAX010001014">
    <property type="protein sequence ID" value="CAF3676479.1"/>
    <property type="molecule type" value="Genomic_DNA"/>
</dbReference>
<accession>A0A814XWT8</accession>
<evidence type="ECO:0000256" key="9">
    <source>
        <dbReference type="ARBA" id="ARBA00023128"/>
    </source>
</evidence>
<evidence type="ECO:0000256" key="3">
    <source>
        <dbReference type="ARBA" id="ARBA00022448"/>
    </source>
</evidence>
<evidence type="ECO:0000256" key="10">
    <source>
        <dbReference type="ARBA" id="ARBA00023136"/>
    </source>
</evidence>
<dbReference type="OrthoDB" id="7827681at2759"/>
<sequence>MAPPKYGDLNKQVSDLFNKGFFFNLFKLDVKTRTSNGINFNVIGEQNTETARTFGSLETKYTVPKYGLTFLEKWNTDNLLKCEITADDQLAQGFKVVFDASLVPHTGKKTAELRTTYIHDKAQIETNIGSDAAGPILNGAIVLGYQGWSAGYQYVYSTAKAGLTKSNFAVGYKAKDFTLFANLNDGNEVGSSVYHRINDRLETGVQLAWTTGTNQTRFALASKYQLDSQTAIGAKVNNMCQVGLSFQQILRPGFKLTLSALFEARNLNAGGHKVGLGLELES</sequence>
<dbReference type="InterPro" id="IPR023614">
    <property type="entry name" value="Porin_dom_sf"/>
</dbReference>
<evidence type="ECO:0000313" key="12">
    <source>
        <dbReference type="EMBL" id="CAF1221428.1"/>
    </source>
</evidence>
<reference evidence="12" key="1">
    <citation type="submission" date="2021-02" db="EMBL/GenBank/DDBJ databases">
        <authorList>
            <person name="Nowell W R."/>
        </authorList>
    </citation>
    <scope>NUCLEOTIDE SEQUENCE</scope>
</reference>
<dbReference type="EMBL" id="CAJNOL010001432">
    <property type="protein sequence ID" value="CAF1358645.1"/>
    <property type="molecule type" value="Genomic_DNA"/>
</dbReference>
<comment type="subcellular location">
    <subcellularLocation>
        <location evidence="1">Mitochondrion outer membrane</location>
    </subcellularLocation>
</comment>
<evidence type="ECO:0000256" key="8">
    <source>
        <dbReference type="ARBA" id="ARBA00023114"/>
    </source>
</evidence>
<gene>
    <name evidence="14" type="ORF">JXQ802_LOCUS32499</name>
    <name evidence="15" type="ORF">OTI717_LOCUS10925</name>
    <name evidence="11" type="ORF">PYM288_LOCUS21328</name>
    <name evidence="13" type="ORF">RFH988_LOCUS25969</name>
    <name evidence="12" type="ORF">SEV965_LOCUS22208</name>
</gene>
<evidence type="ECO:0000313" key="11">
    <source>
        <dbReference type="EMBL" id="CAF1133193.1"/>
    </source>
</evidence>
<dbReference type="Proteomes" id="UP000663854">
    <property type="component" value="Unassembled WGS sequence"/>
</dbReference>
<evidence type="ECO:0000256" key="1">
    <source>
        <dbReference type="ARBA" id="ARBA00004294"/>
    </source>
</evidence>
<organism evidence="12 17">
    <name type="scientific">Rotaria sordida</name>
    <dbReference type="NCBI Taxonomy" id="392033"/>
    <lineage>
        <taxon>Eukaryota</taxon>
        <taxon>Metazoa</taxon>
        <taxon>Spiralia</taxon>
        <taxon>Gnathifera</taxon>
        <taxon>Rotifera</taxon>
        <taxon>Eurotatoria</taxon>
        <taxon>Bdelloidea</taxon>
        <taxon>Philodinida</taxon>
        <taxon>Philodinidae</taxon>
        <taxon>Rotaria</taxon>
    </lineage>
</organism>
<comment type="similarity">
    <text evidence="2">Belongs to the eukaryotic mitochondrial porin family.</text>
</comment>
<evidence type="ECO:0000256" key="4">
    <source>
        <dbReference type="ARBA" id="ARBA00022452"/>
    </source>
</evidence>
<dbReference type="Pfam" id="PF01459">
    <property type="entry name" value="Porin_3"/>
    <property type="match status" value="1"/>
</dbReference>
<dbReference type="Proteomes" id="UP000663882">
    <property type="component" value="Unassembled WGS sequence"/>
</dbReference>
<evidence type="ECO:0000313" key="16">
    <source>
        <dbReference type="Proteomes" id="UP000663870"/>
    </source>
</evidence>
<evidence type="ECO:0000313" key="13">
    <source>
        <dbReference type="EMBL" id="CAF1227196.1"/>
    </source>
</evidence>
<dbReference type="GO" id="GO:0046930">
    <property type="term" value="C:pore complex"/>
    <property type="evidence" value="ECO:0007669"/>
    <property type="project" value="UniProtKB-KW"/>
</dbReference>
<dbReference type="GO" id="GO:0015288">
    <property type="term" value="F:porin activity"/>
    <property type="evidence" value="ECO:0007669"/>
    <property type="project" value="UniProtKB-KW"/>
</dbReference>
<keyword evidence="10" id="KW-0472">Membrane</keyword>
<dbReference type="EMBL" id="CAJNOO010002020">
    <property type="protein sequence ID" value="CAF1227196.1"/>
    <property type="molecule type" value="Genomic_DNA"/>
</dbReference>
<evidence type="ECO:0008006" key="18">
    <source>
        <dbReference type="Google" id="ProtNLM"/>
    </source>
</evidence>
<dbReference type="PANTHER" id="PTHR11743:SF70">
    <property type="entry name" value="GH26960P-RELATED"/>
    <property type="match status" value="1"/>
</dbReference>
<dbReference type="PANTHER" id="PTHR11743">
    <property type="entry name" value="VOLTAGE-DEPENDENT ANION-SELECTIVE CHANNEL"/>
    <property type="match status" value="1"/>
</dbReference>
<dbReference type="Proteomes" id="UP000663823">
    <property type="component" value="Unassembled WGS sequence"/>
</dbReference>
<keyword evidence="6" id="KW-1000">Mitochondrion outer membrane</keyword>
<dbReference type="InterPro" id="IPR027246">
    <property type="entry name" value="Porin_Euk/Tom40"/>
</dbReference>
<keyword evidence="7" id="KW-0406">Ion transport</keyword>
<comment type="caution">
    <text evidence="12">The sequence shown here is derived from an EMBL/GenBank/DDBJ whole genome shotgun (WGS) entry which is preliminary data.</text>
</comment>
<dbReference type="AlphaFoldDB" id="A0A814XWT8"/>
<dbReference type="PRINTS" id="PR00185">
    <property type="entry name" value="EUKARYTPORIN"/>
</dbReference>
<dbReference type="Proteomes" id="UP000663870">
    <property type="component" value="Unassembled WGS sequence"/>
</dbReference>
<dbReference type="GO" id="GO:0005741">
    <property type="term" value="C:mitochondrial outer membrane"/>
    <property type="evidence" value="ECO:0007669"/>
    <property type="project" value="UniProtKB-SubCell"/>
</dbReference>
<keyword evidence="16" id="KW-1185">Reference proteome</keyword>
<keyword evidence="4" id="KW-1134">Transmembrane beta strand</keyword>
<evidence type="ECO:0000256" key="6">
    <source>
        <dbReference type="ARBA" id="ARBA00022787"/>
    </source>
</evidence>
<name>A0A814XWT8_9BILA</name>
<dbReference type="Proteomes" id="UP000663889">
    <property type="component" value="Unassembled WGS sequence"/>
</dbReference>
<evidence type="ECO:0000256" key="2">
    <source>
        <dbReference type="ARBA" id="ARBA00007780"/>
    </source>
</evidence>
<evidence type="ECO:0000313" key="15">
    <source>
        <dbReference type="EMBL" id="CAF3676479.1"/>
    </source>
</evidence>
<keyword evidence="5" id="KW-0812">Transmembrane</keyword>
<protein>
    <recommendedName>
        <fullName evidence="18">Voltage-dependent anion-selective channel protein 3</fullName>
    </recommendedName>
</protein>
<keyword evidence="3" id="KW-0813">Transport</keyword>
<dbReference type="EMBL" id="CAJNOU010001553">
    <property type="protein sequence ID" value="CAF1221428.1"/>
    <property type="molecule type" value="Genomic_DNA"/>
</dbReference>
<evidence type="ECO:0000313" key="17">
    <source>
        <dbReference type="Proteomes" id="UP000663889"/>
    </source>
</evidence>
<evidence type="ECO:0000256" key="7">
    <source>
        <dbReference type="ARBA" id="ARBA00023065"/>
    </source>
</evidence>
<evidence type="ECO:0000256" key="5">
    <source>
        <dbReference type="ARBA" id="ARBA00022692"/>
    </source>
</evidence>
<dbReference type="CDD" id="cd07306">
    <property type="entry name" value="Porin3_VDAC"/>
    <property type="match status" value="1"/>
</dbReference>
<dbReference type="GO" id="GO:0008308">
    <property type="term" value="F:voltage-gated monoatomic anion channel activity"/>
    <property type="evidence" value="ECO:0007669"/>
    <property type="project" value="InterPro"/>
</dbReference>
<dbReference type="Gene3D" id="2.40.160.10">
    <property type="entry name" value="Porin"/>
    <property type="match status" value="1"/>
</dbReference>
<dbReference type="FunFam" id="2.40.160.10:FF:000001">
    <property type="entry name" value="Voltage-dependent anion-selective channel protein 2"/>
    <property type="match status" value="1"/>
</dbReference>